<dbReference type="EMBL" id="FNFD01000024">
    <property type="protein sequence ID" value="SDL59474.1"/>
    <property type="molecule type" value="Genomic_DNA"/>
</dbReference>
<dbReference type="PANTHER" id="PTHR39431:SF1">
    <property type="entry name" value="FRPA_C-RELATED PROTEIN"/>
    <property type="match status" value="1"/>
</dbReference>
<keyword evidence="2" id="KW-0800">Toxin</keyword>
<dbReference type="SUPFAM" id="SSF103647">
    <property type="entry name" value="TSP type-3 repeat"/>
    <property type="match status" value="1"/>
</dbReference>
<evidence type="ECO:0000256" key="3">
    <source>
        <dbReference type="ARBA" id="ARBA00022737"/>
    </source>
</evidence>
<evidence type="ECO:0000256" key="5">
    <source>
        <dbReference type="ARBA" id="ARBA00023026"/>
    </source>
</evidence>
<accession>A0A1G9LC56</accession>
<evidence type="ECO:0000313" key="8">
    <source>
        <dbReference type="Proteomes" id="UP000198706"/>
    </source>
</evidence>
<name>A0A1G9LC56_9PSED</name>
<keyword evidence="4" id="KW-0106">Calcium</keyword>
<evidence type="ECO:0000256" key="2">
    <source>
        <dbReference type="ARBA" id="ARBA00022656"/>
    </source>
</evidence>
<sequence>MIENIFSSLYDAVSGQAFEDFLNNFGDWWLRNIVPVLNPNAGIDPTANTDYQSALNFIQRYDPLTLDLDADGIETTSANTGITFDFDGDGLRTGTGWVKGDDGFLVLDRNGNGTIDTGRELFGVDTIKSNGQKAVNGFDALSDLDSNADGVFDAKDAQFANVRVWQDANQDGISQASELKTLAEHNITAINLGSTQSSQNSNGNIVSAVGSFVRGDGTEGEVNANQSLAANLDLASNPFYRHYTDKIALDDAAKALPNMQGSGAVRDLREAAMLDAGLKNVLTQYAQAQTREQQLALLDKLLVEWASSSTYRTFDQRISDMNSERFEFKFAYSWENTGQDLMGSGSSGGSGSLSMGEEAGPTQAQLEKKALLDKIKLLEIFNGQSFFNFSSVETKDSSGNTQLALTSSVGANSGTRSLAGIATGTMVIYLTEEDLAPNAGQAALLNQSYAALKQSIYDGLLLQTRLKPYIDEVQLNLTADGLSLDYSGVVEKFQSVFATSHATGLVDLLELLGSSMNKSLPNEMTGLAESFILSLSPAELTSVQSAFPGLIAGSDIGETVQAISSNSYLFGLAGNDSLVGNTGSDVLVGGAGNDILQGNNGHDLMKGGEGNDTLYGGNGNDILEGGVGNDYLVGDAGSDVYRFNRGWGQ</sequence>
<dbReference type="GO" id="GO:0090729">
    <property type="term" value="F:toxin activity"/>
    <property type="evidence" value="ECO:0007669"/>
    <property type="project" value="UniProtKB-KW"/>
</dbReference>
<dbReference type="InterPro" id="IPR028974">
    <property type="entry name" value="TSP_type-3_rpt"/>
</dbReference>
<evidence type="ECO:0000313" key="7">
    <source>
        <dbReference type="EMBL" id="SDL59474.1"/>
    </source>
</evidence>
<dbReference type="PRINTS" id="PR01488">
    <property type="entry name" value="RTXTOXINA"/>
</dbReference>
<dbReference type="InterPro" id="IPR011049">
    <property type="entry name" value="Serralysin-like_metalloprot_C"/>
</dbReference>
<evidence type="ECO:0000256" key="4">
    <source>
        <dbReference type="ARBA" id="ARBA00022837"/>
    </source>
</evidence>
<keyword evidence="5" id="KW-0843">Virulence</keyword>
<evidence type="ECO:0000256" key="6">
    <source>
        <dbReference type="ARBA" id="ARBA00023136"/>
    </source>
</evidence>
<comment type="subcellular location">
    <subcellularLocation>
        <location evidence="1">Membrane</location>
    </subcellularLocation>
</comment>
<keyword evidence="3" id="KW-0677">Repeat</keyword>
<dbReference type="SUPFAM" id="SSF51120">
    <property type="entry name" value="beta-Roll"/>
    <property type="match status" value="1"/>
</dbReference>
<dbReference type="STRING" id="137658.SAMN05216186_12475"/>
<dbReference type="PROSITE" id="PS00330">
    <property type="entry name" value="HEMOLYSIN_CALCIUM"/>
    <property type="match status" value="1"/>
</dbReference>
<dbReference type="GO" id="GO:0016020">
    <property type="term" value="C:membrane"/>
    <property type="evidence" value="ECO:0007669"/>
    <property type="project" value="UniProtKB-SubCell"/>
</dbReference>
<dbReference type="InterPro" id="IPR001343">
    <property type="entry name" value="Hemolysn_Ca-bd"/>
</dbReference>
<protein>
    <submittedName>
        <fullName evidence="7">Hemolysin-type calcium-binding repeat-containing protein</fullName>
    </submittedName>
</protein>
<dbReference type="InterPro" id="IPR018511">
    <property type="entry name" value="Hemolysin-typ_Ca-bd_CS"/>
</dbReference>
<dbReference type="AlphaFoldDB" id="A0A1G9LC56"/>
<dbReference type="PRINTS" id="PR00313">
    <property type="entry name" value="CABNDNGRPT"/>
</dbReference>
<organism evidence="7 8">
    <name type="scientific">Pseudomonas indica</name>
    <dbReference type="NCBI Taxonomy" id="137658"/>
    <lineage>
        <taxon>Bacteria</taxon>
        <taxon>Pseudomonadati</taxon>
        <taxon>Pseudomonadota</taxon>
        <taxon>Gammaproteobacteria</taxon>
        <taxon>Pseudomonadales</taxon>
        <taxon>Pseudomonadaceae</taxon>
        <taxon>Pseudomonas</taxon>
    </lineage>
</organism>
<dbReference type="GO" id="GO:0005509">
    <property type="term" value="F:calcium ion binding"/>
    <property type="evidence" value="ECO:0007669"/>
    <property type="project" value="InterPro"/>
</dbReference>
<dbReference type="Pfam" id="PF00353">
    <property type="entry name" value="HemolysinCabind"/>
    <property type="match status" value="2"/>
</dbReference>
<dbReference type="Proteomes" id="UP000198706">
    <property type="component" value="Unassembled WGS sequence"/>
</dbReference>
<keyword evidence="8" id="KW-1185">Reference proteome</keyword>
<gene>
    <name evidence="7" type="ORF">SAMN05216186_12475</name>
</gene>
<keyword evidence="6" id="KW-0472">Membrane</keyword>
<evidence type="ECO:0000256" key="1">
    <source>
        <dbReference type="ARBA" id="ARBA00004370"/>
    </source>
</evidence>
<dbReference type="InterPro" id="IPR003995">
    <property type="entry name" value="RTX_toxin_determinant-A"/>
</dbReference>
<feature type="non-terminal residue" evidence="7">
    <location>
        <position position="649"/>
    </location>
</feature>
<reference evidence="7 8" key="1">
    <citation type="submission" date="2016-10" db="EMBL/GenBank/DDBJ databases">
        <authorList>
            <person name="de Groot N.N."/>
        </authorList>
    </citation>
    <scope>NUCLEOTIDE SEQUENCE [LARGE SCALE GENOMIC DNA]</scope>
    <source>
        <strain evidence="7 8">JCM 21544</strain>
    </source>
</reference>
<dbReference type="Gene3D" id="2.150.10.10">
    <property type="entry name" value="Serralysin-like metalloprotease, C-terminal"/>
    <property type="match status" value="1"/>
</dbReference>
<proteinExistence type="predicted"/>
<dbReference type="GO" id="GO:0005576">
    <property type="term" value="C:extracellular region"/>
    <property type="evidence" value="ECO:0007669"/>
    <property type="project" value="InterPro"/>
</dbReference>
<dbReference type="PANTHER" id="PTHR39431">
    <property type="entry name" value="FRPA/C-RELATED PROTEIN"/>
    <property type="match status" value="1"/>
</dbReference>